<dbReference type="InterPro" id="IPR007280">
    <property type="entry name" value="Peptidase_C_arc/bac"/>
</dbReference>
<dbReference type="GO" id="GO:0016020">
    <property type="term" value="C:membrane"/>
    <property type="evidence" value="ECO:0007669"/>
    <property type="project" value="InterPro"/>
</dbReference>
<feature type="domain" description="Calx-beta" evidence="5">
    <location>
        <begin position="241"/>
        <end position="344"/>
    </location>
</feature>
<evidence type="ECO:0000256" key="4">
    <source>
        <dbReference type="SAM" id="MobiDB-lite"/>
    </source>
</evidence>
<dbReference type="Pfam" id="PF03160">
    <property type="entry name" value="Calx-beta"/>
    <property type="match status" value="2"/>
</dbReference>
<organism evidence="6 7">
    <name type="scientific">Candidatus Accumulibacter affinis</name>
    <dbReference type="NCBI Taxonomy" id="2954384"/>
    <lineage>
        <taxon>Bacteria</taxon>
        <taxon>Pseudomonadati</taxon>
        <taxon>Pseudomonadota</taxon>
        <taxon>Betaproteobacteria</taxon>
        <taxon>Candidatus Accumulibacter</taxon>
    </lineage>
</organism>
<accession>A0A935W6E7</accession>
<dbReference type="SUPFAM" id="SSF89260">
    <property type="entry name" value="Collagen-binding domain"/>
    <property type="match status" value="1"/>
</dbReference>
<evidence type="ECO:0000256" key="2">
    <source>
        <dbReference type="ARBA" id="ARBA00022737"/>
    </source>
</evidence>
<evidence type="ECO:0000256" key="1">
    <source>
        <dbReference type="ARBA" id="ARBA00022729"/>
    </source>
</evidence>
<dbReference type="SUPFAM" id="SSF141072">
    <property type="entry name" value="CalX-like"/>
    <property type="match status" value="2"/>
</dbReference>
<feature type="domain" description="Calx-beta" evidence="5">
    <location>
        <begin position="112"/>
        <end position="219"/>
    </location>
</feature>
<proteinExistence type="predicted"/>
<evidence type="ECO:0000256" key="3">
    <source>
        <dbReference type="ARBA" id="ARBA00022837"/>
    </source>
</evidence>
<dbReference type="SMART" id="SM00237">
    <property type="entry name" value="Calx_beta"/>
    <property type="match status" value="2"/>
</dbReference>
<dbReference type="PANTHER" id="PTHR46682">
    <property type="entry name" value="ADHESION G-PROTEIN COUPLED RECEPTOR V1"/>
    <property type="match status" value="1"/>
</dbReference>
<evidence type="ECO:0000259" key="5">
    <source>
        <dbReference type="SMART" id="SM00237"/>
    </source>
</evidence>
<dbReference type="AlphaFoldDB" id="A0A935W6E7"/>
<feature type="compositionally biased region" description="Low complexity" evidence="4">
    <location>
        <begin position="385"/>
        <end position="400"/>
    </location>
</feature>
<sequence length="410" mass="41832">MSDNTTATARNIGTLGATTQTFNDFVGSTDTSDYYRFEIGSTRNLRLALSGLSEDADVDLRASNGTTVLRSSTRGGSQSESINYDNLAAGTYYVRVYRGTSTANTNYRLALSAQTVAPPVISISSTAANTIKNEGNSGSTPFTFTVSRNSGTGASTVRYAVTGTTATGQTAASASDFVGGVLPTGTISFASGETSKTLTINVAGDTAVESNERFNVTLSSPTNAALGTTSDYGAINNDDVAAAPVISISSTAANTIKNEGNSGSTPFTFTVSRNSGTGASTVRYAVTGVADSTRAAASASDFVGGVLPTGTISFAAGETSKTLTINVAGDTAVESNERFNVTLSSPTNATLGRPPTMAPSTTTTWPPHRSSASVPRLQTPSRTKATAAARPLPSRSAATAGRALRRCATP</sequence>
<dbReference type="Gene3D" id="2.60.120.380">
    <property type="match status" value="1"/>
</dbReference>
<dbReference type="InterPro" id="IPR038081">
    <property type="entry name" value="CalX-like_sf"/>
</dbReference>
<dbReference type="InterPro" id="IPR003644">
    <property type="entry name" value="Calx_beta"/>
</dbReference>
<dbReference type="EMBL" id="JADJOT010000012">
    <property type="protein sequence ID" value="MBK7956174.1"/>
    <property type="molecule type" value="Genomic_DNA"/>
</dbReference>
<keyword evidence="2" id="KW-0677">Repeat</keyword>
<reference evidence="6 7" key="1">
    <citation type="submission" date="2020-10" db="EMBL/GenBank/DDBJ databases">
        <title>Connecting structure to function with the recovery of over 1000 high-quality activated sludge metagenome-assembled genomes encoding full-length rRNA genes using long-read sequencing.</title>
        <authorList>
            <person name="Singleton C.M."/>
            <person name="Petriglieri F."/>
            <person name="Kristensen J.M."/>
            <person name="Kirkegaard R.H."/>
            <person name="Michaelsen T.Y."/>
            <person name="Andersen M.H."/>
            <person name="Karst S.M."/>
            <person name="Dueholm M.S."/>
            <person name="Nielsen P.H."/>
            <person name="Albertsen M."/>
        </authorList>
    </citation>
    <scope>NUCLEOTIDE SEQUENCE [LARGE SCALE GENOMIC DNA]</scope>
    <source>
        <strain evidence="6">Fred_18-Q3-R57-64_BAT3C.720</strain>
    </source>
</reference>
<dbReference type="GO" id="GO:0004930">
    <property type="term" value="F:G protein-coupled receptor activity"/>
    <property type="evidence" value="ECO:0007669"/>
    <property type="project" value="InterPro"/>
</dbReference>
<evidence type="ECO:0000313" key="6">
    <source>
        <dbReference type="EMBL" id="MBK7956174.1"/>
    </source>
</evidence>
<evidence type="ECO:0000313" key="7">
    <source>
        <dbReference type="Proteomes" id="UP000706151"/>
    </source>
</evidence>
<dbReference type="Pfam" id="PF04151">
    <property type="entry name" value="PPC"/>
    <property type="match status" value="1"/>
</dbReference>
<gene>
    <name evidence="6" type="ORF">IPK02_20740</name>
</gene>
<feature type="compositionally biased region" description="Polar residues" evidence="4">
    <location>
        <begin position="358"/>
        <end position="384"/>
    </location>
</feature>
<dbReference type="PANTHER" id="PTHR46682:SF1">
    <property type="entry name" value="ADHESION G-PROTEIN COUPLED RECEPTOR V1"/>
    <property type="match status" value="1"/>
</dbReference>
<protein>
    <submittedName>
        <fullName evidence="6">Pre-peptidase C-terminal domain-containing protein</fullName>
    </submittedName>
</protein>
<keyword evidence="3" id="KW-0106">Calcium</keyword>
<dbReference type="InterPro" id="IPR026919">
    <property type="entry name" value="ADGRV1"/>
</dbReference>
<keyword evidence="1" id="KW-0732">Signal</keyword>
<comment type="caution">
    <text evidence="6">The sequence shown here is derived from an EMBL/GenBank/DDBJ whole genome shotgun (WGS) entry which is preliminary data.</text>
</comment>
<dbReference type="Proteomes" id="UP000706151">
    <property type="component" value="Unassembled WGS sequence"/>
</dbReference>
<name>A0A935W6E7_9PROT</name>
<dbReference type="Gene3D" id="2.60.40.2030">
    <property type="match status" value="2"/>
</dbReference>
<feature type="region of interest" description="Disordered" evidence="4">
    <location>
        <begin position="344"/>
        <end position="410"/>
    </location>
</feature>